<dbReference type="Proteomes" id="UP001221757">
    <property type="component" value="Unassembled WGS sequence"/>
</dbReference>
<keyword evidence="3" id="KW-1185">Reference proteome</keyword>
<dbReference type="AlphaFoldDB" id="A0AAD7GVQ5"/>
<comment type="caution">
    <text evidence="2">The sequence shown here is derived from an EMBL/GenBank/DDBJ whole genome shotgun (WGS) entry which is preliminary data.</text>
</comment>
<accession>A0AAD7GVQ5</accession>
<evidence type="ECO:0000256" key="1">
    <source>
        <dbReference type="SAM" id="MobiDB-lite"/>
    </source>
</evidence>
<name>A0AAD7GVQ5_MYCRO</name>
<gene>
    <name evidence="2" type="ORF">B0H17DRAFT_1035902</name>
</gene>
<feature type="region of interest" description="Disordered" evidence="1">
    <location>
        <begin position="237"/>
        <end position="259"/>
    </location>
</feature>
<reference evidence="2" key="1">
    <citation type="submission" date="2023-03" db="EMBL/GenBank/DDBJ databases">
        <title>Massive genome expansion in bonnet fungi (Mycena s.s.) driven by repeated elements and novel gene families across ecological guilds.</title>
        <authorList>
            <consortium name="Lawrence Berkeley National Laboratory"/>
            <person name="Harder C.B."/>
            <person name="Miyauchi S."/>
            <person name="Viragh M."/>
            <person name="Kuo A."/>
            <person name="Thoen E."/>
            <person name="Andreopoulos B."/>
            <person name="Lu D."/>
            <person name="Skrede I."/>
            <person name="Drula E."/>
            <person name="Henrissat B."/>
            <person name="Morin E."/>
            <person name="Kohler A."/>
            <person name="Barry K."/>
            <person name="LaButti K."/>
            <person name="Morin E."/>
            <person name="Salamov A."/>
            <person name="Lipzen A."/>
            <person name="Mereny Z."/>
            <person name="Hegedus B."/>
            <person name="Baldrian P."/>
            <person name="Stursova M."/>
            <person name="Weitz H."/>
            <person name="Taylor A."/>
            <person name="Grigoriev I.V."/>
            <person name="Nagy L.G."/>
            <person name="Martin F."/>
            <person name="Kauserud H."/>
        </authorList>
    </citation>
    <scope>NUCLEOTIDE SEQUENCE</scope>
    <source>
        <strain evidence="2">CBHHK067</strain>
    </source>
</reference>
<organism evidence="2 3">
    <name type="scientific">Mycena rosella</name>
    <name type="common">Pink bonnet</name>
    <name type="synonym">Agaricus rosellus</name>
    <dbReference type="NCBI Taxonomy" id="1033263"/>
    <lineage>
        <taxon>Eukaryota</taxon>
        <taxon>Fungi</taxon>
        <taxon>Dikarya</taxon>
        <taxon>Basidiomycota</taxon>
        <taxon>Agaricomycotina</taxon>
        <taxon>Agaricomycetes</taxon>
        <taxon>Agaricomycetidae</taxon>
        <taxon>Agaricales</taxon>
        <taxon>Marasmiineae</taxon>
        <taxon>Mycenaceae</taxon>
        <taxon>Mycena</taxon>
    </lineage>
</organism>
<evidence type="ECO:0000313" key="3">
    <source>
        <dbReference type="Proteomes" id="UP001221757"/>
    </source>
</evidence>
<dbReference type="EMBL" id="JARKIE010000007">
    <property type="protein sequence ID" value="KAJ7706146.1"/>
    <property type="molecule type" value="Genomic_DNA"/>
</dbReference>
<sequence>MAMAPPLDARAVLTILHYISPTIQTLPPHLVASQLAFRQTCLKLTPDDPAYLFWPSDNDQHVLDALESLQQRPIDDISLDFQIRYTADDALCAHIDLAPTGLRLVFQWEEDSWRYRNAALMPFPPGTSASLDDLPAILPSDGDSGDGGETVDSYWNSYGEPDREATDAEFVREQPGATVDYWDRYNSVGGSGDSVIPSPAPEKQRHDFHPIEYSYAEMHPPTDPIESLSDRLAALPQRPHAPDDETVVDDSPPSETRGVDALKESLRGVYRLWQSTQPEASAGDTTEFLRVVREVLAES</sequence>
<protein>
    <submittedName>
        <fullName evidence="2">Uncharacterized protein</fullName>
    </submittedName>
</protein>
<proteinExistence type="predicted"/>
<evidence type="ECO:0000313" key="2">
    <source>
        <dbReference type="EMBL" id="KAJ7706146.1"/>
    </source>
</evidence>